<comment type="similarity">
    <text evidence="1">Belongs to the class-II aminoacyl-tRNA synthetase family. Type 1 subfamily.</text>
</comment>
<dbReference type="InterPro" id="IPR012340">
    <property type="entry name" value="NA-bd_OB-fold"/>
</dbReference>
<dbReference type="Pfam" id="PF00152">
    <property type="entry name" value="tRNA-synt_2"/>
    <property type="match status" value="1"/>
</dbReference>
<dbReference type="AlphaFoldDB" id="A0AAV4X7B8"/>
<dbReference type="InterPro" id="IPR047089">
    <property type="entry name" value="Asp-tRNA-ligase_1_N"/>
</dbReference>
<proteinExistence type="inferred from homology"/>
<feature type="domain" description="Aminoacyl-transfer RNA synthetases class-II family profile" evidence="7">
    <location>
        <begin position="168"/>
        <end position="581"/>
    </location>
</feature>
<evidence type="ECO:0000259" key="7">
    <source>
        <dbReference type="PROSITE" id="PS50862"/>
    </source>
</evidence>
<evidence type="ECO:0000313" key="8">
    <source>
        <dbReference type="EMBL" id="GIY89659.1"/>
    </source>
</evidence>
<keyword evidence="3" id="KW-0547">Nucleotide-binding</keyword>
<name>A0AAV4X7B8_9ARAC</name>
<keyword evidence="2 8" id="KW-0436">Ligase</keyword>
<dbReference type="InterPro" id="IPR006195">
    <property type="entry name" value="aa-tRNA-synth_II"/>
</dbReference>
<reference evidence="8 9" key="1">
    <citation type="submission" date="2021-06" db="EMBL/GenBank/DDBJ databases">
        <title>Caerostris darwini draft genome.</title>
        <authorList>
            <person name="Kono N."/>
            <person name="Arakawa K."/>
        </authorList>
    </citation>
    <scope>NUCLEOTIDE SEQUENCE [LARGE SCALE GENOMIC DNA]</scope>
</reference>
<keyword evidence="6" id="KW-0030">Aminoacyl-tRNA synthetase</keyword>
<dbReference type="Pfam" id="PF01336">
    <property type="entry name" value="tRNA_anti-codon"/>
    <property type="match status" value="1"/>
</dbReference>
<dbReference type="InterPro" id="IPR002312">
    <property type="entry name" value="Asp/Asn-tRNA-synth_IIb"/>
</dbReference>
<dbReference type="Gene3D" id="3.30.930.10">
    <property type="entry name" value="Bira Bifunctional Protein, Domain 2"/>
    <property type="match status" value="1"/>
</dbReference>
<sequence length="614" mass="69740">MNLHHFRSYIHNPCLVNLCRRLSSCVNNFTWRTHTCGELNLSHVGQEVTLCGWTTFQRCDKFVILRDAYGHTQIIFNDFENLNKKFVSSLSLESVIQIKGIVKKRPPREINKKLSTGEIEVEATNIELVNSSIPKLPITSKDQEKINEVTNYKYRYLSLRAPKLQKNLRTRSEVLMKMRDFLHNKNGFVDIETPTLFKKTPGGAKEFIVPTKFPGKFYSLTQSPQQFKQLLMIGLFDRYFQIARCYRNEGTKADRQPEFTQVDIELSFTTAKGIQNLIEQLIKYSWPSEKGEIKTPFQCLKYEDAMRYYGTDKPDLRYEMKLQDVTDELKDSGLKIAAQSNTDSDVISSCIVIPNGTKFIKNCDVKEIKKLAETVAFFPISVNEDFSWSSAISKHLNVEYQQSLCHKLSCSPGDLILLATGKSMATRSFLGKARVLCAEYLQSSNVDIARMDNFSFVWITDFPLFLPKEDGTLESAHHPFTAAHNEDIDLIYSNPLKARSLHYDLVLNGQEIGGGSIRIHDANLQKYILEDVLKENSSDLQHLIDALNSGCPPHGGIALGIDRMLAIMCGCRSITEVIAFPKSLDGKDLMSGAPCSISNEDKQLYHIEPILPRE</sequence>
<dbReference type="Proteomes" id="UP001054837">
    <property type="component" value="Unassembled WGS sequence"/>
</dbReference>
<dbReference type="InterPro" id="IPR045864">
    <property type="entry name" value="aa-tRNA-synth_II/BPL/LPL"/>
</dbReference>
<evidence type="ECO:0000256" key="4">
    <source>
        <dbReference type="ARBA" id="ARBA00022840"/>
    </source>
</evidence>
<evidence type="ECO:0000256" key="2">
    <source>
        <dbReference type="ARBA" id="ARBA00022598"/>
    </source>
</evidence>
<dbReference type="PANTHER" id="PTHR22594:SF5">
    <property type="entry name" value="ASPARTATE--TRNA LIGASE, MITOCHONDRIAL"/>
    <property type="match status" value="1"/>
</dbReference>
<dbReference type="GO" id="GO:0005739">
    <property type="term" value="C:mitochondrion"/>
    <property type="evidence" value="ECO:0007669"/>
    <property type="project" value="TreeGrafter"/>
</dbReference>
<dbReference type="Gene3D" id="2.40.50.140">
    <property type="entry name" value="Nucleic acid-binding proteins"/>
    <property type="match status" value="1"/>
</dbReference>
<keyword evidence="9" id="KW-1185">Reference proteome</keyword>
<evidence type="ECO:0000256" key="3">
    <source>
        <dbReference type="ARBA" id="ARBA00022741"/>
    </source>
</evidence>
<dbReference type="GO" id="GO:0003676">
    <property type="term" value="F:nucleic acid binding"/>
    <property type="evidence" value="ECO:0007669"/>
    <property type="project" value="InterPro"/>
</dbReference>
<keyword evidence="4" id="KW-0067">ATP-binding</keyword>
<dbReference type="GO" id="GO:0004815">
    <property type="term" value="F:aspartate-tRNA ligase activity"/>
    <property type="evidence" value="ECO:0007669"/>
    <property type="project" value="TreeGrafter"/>
</dbReference>
<dbReference type="Gene3D" id="3.30.1360.30">
    <property type="entry name" value="GAD-like domain"/>
    <property type="match status" value="1"/>
</dbReference>
<dbReference type="PRINTS" id="PR01042">
    <property type="entry name" value="TRNASYNTHASP"/>
</dbReference>
<dbReference type="EMBL" id="BPLQ01015677">
    <property type="protein sequence ID" value="GIY89659.1"/>
    <property type="molecule type" value="Genomic_DNA"/>
</dbReference>
<dbReference type="CDD" id="cd04317">
    <property type="entry name" value="EcAspRS_like_N"/>
    <property type="match status" value="1"/>
</dbReference>
<comment type="caution">
    <text evidence="8">The sequence shown here is derived from an EMBL/GenBank/DDBJ whole genome shotgun (WGS) entry which is preliminary data.</text>
</comment>
<dbReference type="SUPFAM" id="SSF55681">
    <property type="entry name" value="Class II aaRS and biotin synthetases"/>
    <property type="match status" value="1"/>
</dbReference>
<dbReference type="NCBIfam" id="NF001750">
    <property type="entry name" value="PRK00476.1"/>
    <property type="match status" value="1"/>
</dbReference>
<evidence type="ECO:0000256" key="1">
    <source>
        <dbReference type="ARBA" id="ARBA00006303"/>
    </source>
</evidence>
<dbReference type="SUPFAM" id="SSF55261">
    <property type="entry name" value="GAD domain-like"/>
    <property type="match status" value="1"/>
</dbReference>
<dbReference type="SUPFAM" id="SSF50249">
    <property type="entry name" value="Nucleic acid-binding proteins"/>
    <property type="match status" value="1"/>
</dbReference>
<dbReference type="GO" id="GO:0006422">
    <property type="term" value="P:aspartyl-tRNA aminoacylation"/>
    <property type="evidence" value="ECO:0007669"/>
    <property type="project" value="TreeGrafter"/>
</dbReference>
<dbReference type="InterPro" id="IPR004524">
    <property type="entry name" value="Asp-tRNA-ligase_1"/>
</dbReference>
<dbReference type="GO" id="GO:0005524">
    <property type="term" value="F:ATP binding"/>
    <property type="evidence" value="ECO:0007669"/>
    <property type="project" value="UniProtKB-KW"/>
</dbReference>
<accession>A0AAV4X7B8</accession>
<dbReference type="InterPro" id="IPR004364">
    <property type="entry name" value="Aa-tRNA-synt_II"/>
</dbReference>
<dbReference type="PANTHER" id="PTHR22594">
    <property type="entry name" value="ASPARTYL/LYSYL-TRNA SYNTHETASE"/>
    <property type="match status" value="1"/>
</dbReference>
<gene>
    <name evidence="8" type="primary">Dars2</name>
    <name evidence="8" type="ORF">CDAR_566611</name>
</gene>
<organism evidence="8 9">
    <name type="scientific">Caerostris darwini</name>
    <dbReference type="NCBI Taxonomy" id="1538125"/>
    <lineage>
        <taxon>Eukaryota</taxon>
        <taxon>Metazoa</taxon>
        <taxon>Ecdysozoa</taxon>
        <taxon>Arthropoda</taxon>
        <taxon>Chelicerata</taxon>
        <taxon>Arachnida</taxon>
        <taxon>Araneae</taxon>
        <taxon>Araneomorphae</taxon>
        <taxon>Entelegynae</taxon>
        <taxon>Araneoidea</taxon>
        <taxon>Araneidae</taxon>
        <taxon>Caerostris</taxon>
    </lineage>
</organism>
<dbReference type="HAMAP" id="MF_00044">
    <property type="entry name" value="Asp_tRNA_synth_type1"/>
    <property type="match status" value="1"/>
</dbReference>
<evidence type="ECO:0000256" key="6">
    <source>
        <dbReference type="ARBA" id="ARBA00023146"/>
    </source>
</evidence>
<protein>
    <submittedName>
        <fullName evidence="8">Aspartate--tRNA ligase, mitochondrial</fullName>
    </submittedName>
</protein>
<dbReference type="PROSITE" id="PS50862">
    <property type="entry name" value="AA_TRNA_LIGASE_II"/>
    <property type="match status" value="1"/>
</dbReference>
<evidence type="ECO:0000256" key="5">
    <source>
        <dbReference type="ARBA" id="ARBA00022917"/>
    </source>
</evidence>
<evidence type="ECO:0000313" key="9">
    <source>
        <dbReference type="Proteomes" id="UP001054837"/>
    </source>
</evidence>
<keyword evidence="5" id="KW-0648">Protein biosynthesis</keyword>
<dbReference type="NCBIfam" id="TIGR00459">
    <property type="entry name" value="aspS_bact"/>
    <property type="match status" value="1"/>
</dbReference>
<dbReference type="InterPro" id="IPR004365">
    <property type="entry name" value="NA-bd_OB_tRNA"/>
</dbReference>
<dbReference type="InterPro" id="IPR004115">
    <property type="entry name" value="GAD-like_sf"/>
</dbReference>